<name>Q2T3C5_BURTA</name>
<gene>
    <name evidence="1" type="ordered locus">BTH_II2136</name>
</gene>
<sequence length="123" mass="13967">MRGCSHPPCWPPEHRRLFFIRIAAAKTVQRKTGSEETMVEDTVFSGLRTLLTHEHAFPVQSCRVSIAMQRPWGRPYRLVEWTMHLDAPARRRIVPAESTEAEIAEAVASHVPGRLYEGGTALY</sequence>
<dbReference type="AlphaFoldDB" id="Q2T3C5"/>
<accession>Q2T3C5</accession>
<evidence type="ECO:0000313" key="2">
    <source>
        <dbReference type="Proteomes" id="UP000001930"/>
    </source>
</evidence>
<evidence type="ECO:0008006" key="3">
    <source>
        <dbReference type="Google" id="ProtNLM"/>
    </source>
</evidence>
<dbReference type="KEGG" id="bte:BTH_II2136"/>
<protein>
    <recommendedName>
        <fullName evidence="3">DUF2866 domain-containing protein</fullName>
    </recommendedName>
</protein>
<keyword evidence="2" id="KW-1185">Reference proteome</keyword>
<organism evidence="1 2">
    <name type="scientific">Burkholderia thailandensis (strain ATCC 700388 / DSM 13276 / CCUG 48851 / CIP 106301 / E264)</name>
    <dbReference type="NCBI Taxonomy" id="271848"/>
    <lineage>
        <taxon>Bacteria</taxon>
        <taxon>Pseudomonadati</taxon>
        <taxon>Pseudomonadota</taxon>
        <taxon>Betaproteobacteria</taxon>
        <taxon>Burkholderiales</taxon>
        <taxon>Burkholderiaceae</taxon>
        <taxon>Burkholderia</taxon>
        <taxon>pseudomallei group</taxon>
    </lineage>
</organism>
<dbReference type="EMBL" id="CP000085">
    <property type="protein sequence ID" value="ABC34094.1"/>
    <property type="molecule type" value="Genomic_DNA"/>
</dbReference>
<dbReference type="Proteomes" id="UP000001930">
    <property type="component" value="Chromosome II"/>
</dbReference>
<proteinExistence type="predicted"/>
<dbReference type="InterPro" id="IPR021294">
    <property type="entry name" value="DUF2866"/>
</dbReference>
<dbReference type="Pfam" id="PF11065">
    <property type="entry name" value="DUF2866"/>
    <property type="match status" value="1"/>
</dbReference>
<dbReference type="HOGENOM" id="CLU_163868_0_0_4"/>
<reference evidence="1 2" key="1">
    <citation type="journal article" date="2005" name="BMC Genomics">
        <title>Bacterial genome adaptation to niches: divergence of the potential virulence genes in three Burkholderia species of different survival strategies.</title>
        <authorList>
            <person name="Kim H.S."/>
            <person name="Schell M.A."/>
            <person name="Yu Y."/>
            <person name="Ulrich R.L."/>
            <person name="Sarria S.H."/>
            <person name="Nierman W.C."/>
            <person name="DeShazer D."/>
        </authorList>
    </citation>
    <scope>NUCLEOTIDE SEQUENCE [LARGE SCALE GENOMIC DNA]</scope>
    <source>
        <strain evidence="2">ATCC 700388 / DSM 13276 / CCUG 48851 / CIP 106301 / E264</strain>
    </source>
</reference>
<evidence type="ECO:0000313" key="1">
    <source>
        <dbReference type="EMBL" id="ABC34094.1"/>
    </source>
</evidence>